<comment type="domain">
    <text evidence="5">The PRC barrel domain binds ribosomal protein uS19.</text>
</comment>
<gene>
    <name evidence="5 8" type="primary">rimM</name>
    <name evidence="8" type="ORF">BUANCORI2928_312</name>
</gene>
<comment type="subcellular location">
    <subcellularLocation>
        <location evidence="5">Cytoplasm</location>
    </subcellularLocation>
</comment>
<dbReference type="SUPFAM" id="SSF50447">
    <property type="entry name" value="Translation proteins"/>
    <property type="match status" value="1"/>
</dbReference>
<evidence type="ECO:0000256" key="2">
    <source>
        <dbReference type="ARBA" id="ARBA00022517"/>
    </source>
</evidence>
<evidence type="ECO:0000259" key="6">
    <source>
        <dbReference type="Pfam" id="PF01782"/>
    </source>
</evidence>
<accession>A0AAT9IGI9</accession>
<dbReference type="SUPFAM" id="SSF50346">
    <property type="entry name" value="PRC-barrel domain"/>
    <property type="match status" value="1"/>
</dbReference>
<dbReference type="InterPro" id="IPR036976">
    <property type="entry name" value="RimM_N_sf"/>
</dbReference>
<reference evidence="8" key="1">
    <citation type="submission" date="2024-06" db="EMBL/GenBank/DDBJ databases">
        <authorList>
            <person name="Manzano-Marin A."/>
            <person name="Manzano-Marin A."/>
            <person name="Alejandro Manzano Marin A."/>
        </authorList>
    </citation>
    <scope>NUCLEOTIDE SEQUENCE</scope>
    <source>
        <strain evidence="8">Ancorni-2928</strain>
    </source>
</reference>
<dbReference type="PANTHER" id="PTHR33692:SF1">
    <property type="entry name" value="RIBOSOME MATURATION FACTOR RIMM"/>
    <property type="match status" value="1"/>
</dbReference>
<dbReference type="InterPro" id="IPR011961">
    <property type="entry name" value="RimM"/>
</dbReference>
<keyword evidence="4 5" id="KW-0143">Chaperone</keyword>
<dbReference type="AlphaFoldDB" id="A0AAT9IGI9"/>
<feature type="domain" description="Ribosome maturation factor RimM PRC barrel" evidence="7">
    <location>
        <begin position="106"/>
        <end position="177"/>
    </location>
</feature>
<dbReference type="Gene3D" id="2.30.30.240">
    <property type="entry name" value="PRC-barrel domain"/>
    <property type="match status" value="1"/>
</dbReference>
<dbReference type="Pfam" id="PF24986">
    <property type="entry name" value="PRC_RimM"/>
    <property type="match status" value="1"/>
</dbReference>
<feature type="domain" description="RimM N-terminal" evidence="6">
    <location>
        <begin position="17"/>
        <end position="94"/>
    </location>
</feature>
<dbReference type="EMBL" id="OZ060371">
    <property type="protein sequence ID" value="CAL4043433.1"/>
    <property type="molecule type" value="Genomic_DNA"/>
</dbReference>
<evidence type="ECO:0000259" key="7">
    <source>
        <dbReference type="Pfam" id="PF24986"/>
    </source>
</evidence>
<dbReference type="InterPro" id="IPR011033">
    <property type="entry name" value="PRC_barrel-like_sf"/>
</dbReference>
<keyword evidence="1 5" id="KW-0963">Cytoplasm</keyword>
<dbReference type="GO" id="GO:0005840">
    <property type="term" value="C:ribosome"/>
    <property type="evidence" value="ECO:0007669"/>
    <property type="project" value="InterPro"/>
</dbReference>
<comment type="subunit">
    <text evidence="5">Binds ribosomal protein uS19.</text>
</comment>
<keyword evidence="2 5" id="KW-0690">Ribosome biogenesis</keyword>
<dbReference type="GO" id="GO:0043022">
    <property type="term" value="F:ribosome binding"/>
    <property type="evidence" value="ECO:0007669"/>
    <property type="project" value="InterPro"/>
</dbReference>
<dbReference type="Gene3D" id="2.40.30.60">
    <property type="entry name" value="RimM"/>
    <property type="match status" value="1"/>
</dbReference>
<evidence type="ECO:0000256" key="5">
    <source>
        <dbReference type="HAMAP-Rule" id="MF_00014"/>
    </source>
</evidence>
<comment type="function">
    <text evidence="5">An accessory protein needed during the final step in the assembly of 30S ribosomal subunit, possibly for assembly of the head region. Essential for efficient processing of 16S rRNA. May be needed both before and after RbfA during the maturation of 16S rRNA. It has affinity for free ribosomal 30S subunits but not for 70S ribosomes.</text>
</comment>
<dbReference type="InterPro" id="IPR056792">
    <property type="entry name" value="PRC_RimM"/>
</dbReference>
<keyword evidence="3 5" id="KW-0698">rRNA processing</keyword>
<evidence type="ECO:0000313" key="8">
    <source>
        <dbReference type="EMBL" id="CAL4043433.1"/>
    </source>
</evidence>
<dbReference type="RefSeq" id="WP_367680855.1">
    <property type="nucleotide sequence ID" value="NZ_OZ060371.1"/>
</dbReference>
<comment type="similarity">
    <text evidence="5">Belongs to the RimM family.</text>
</comment>
<evidence type="ECO:0000256" key="3">
    <source>
        <dbReference type="ARBA" id="ARBA00022552"/>
    </source>
</evidence>
<dbReference type="GO" id="GO:0005737">
    <property type="term" value="C:cytoplasm"/>
    <property type="evidence" value="ECO:0007669"/>
    <property type="project" value="UniProtKB-SubCell"/>
</dbReference>
<dbReference type="InterPro" id="IPR002676">
    <property type="entry name" value="RimM_N"/>
</dbReference>
<dbReference type="PANTHER" id="PTHR33692">
    <property type="entry name" value="RIBOSOME MATURATION FACTOR RIMM"/>
    <property type="match status" value="1"/>
</dbReference>
<evidence type="ECO:0000256" key="4">
    <source>
        <dbReference type="ARBA" id="ARBA00023186"/>
    </source>
</evidence>
<name>A0AAT9IGI9_9GAMM</name>
<dbReference type="InterPro" id="IPR009000">
    <property type="entry name" value="Transl_B-barrel_sf"/>
</dbReference>
<proteinExistence type="inferred from homology"/>
<dbReference type="GO" id="GO:0006364">
    <property type="term" value="P:rRNA processing"/>
    <property type="evidence" value="ECO:0007669"/>
    <property type="project" value="UniProtKB-UniRule"/>
</dbReference>
<dbReference type="GO" id="GO:0042274">
    <property type="term" value="P:ribosomal small subunit biogenesis"/>
    <property type="evidence" value="ECO:0007669"/>
    <property type="project" value="UniProtKB-UniRule"/>
</dbReference>
<dbReference type="NCBIfam" id="TIGR02273">
    <property type="entry name" value="16S_RimM"/>
    <property type="match status" value="1"/>
</dbReference>
<dbReference type="Pfam" id="PF01782">
    <property type="entry name" value="RimM"/>
    <property type="match status" value="1"/>
</dbReference>
<dbReference type="HAMAP" id="MF_00014">
    <property type="entry name" value="Ribosome_mat_RimM"/>
    <property type="match status" value="1"/>
</dbReference>
<protein>
    <recommendedName>
        <fullName evidence="5">Ribosome maturation factor RimM</fullName>
    </recommendedName>
</protein>
<organism evidence="8">
    <name type="scientific">Buchnera aphidicola</name>
    <name type="common">Anoecia corni</name>
    <dbReference type="NCBI Taxonomy" id="2994477"/>
    <lineage>
        <taxon>Bacteria</taxon>
        <taxon>Pseudomonadati</taxon>
        <taxon>Pseudomonadota</taxon>
        <taxon>Gammaproteobacteria</taxon>
        <taxon>Enterobacterales</taxon>
        <taxon>Erwiniaceae</taxon>
        <taxon>Buchnera</taxon>
    </lineage>
</organism>
<evidence type="ECO:0000256" key="1">
    <source>
        <dbReference type="ARBA" id="ARBA00022490"/>
    </source>
</evidence>
<sequence>MIIIKNKHLKKNNENITVGKVGRPYGILGWIYLTSFTEKEENIFSYFPWFIKGKKIINVQWKKYKQRYIFSIKNINDRDSISALTNENVLVKESALPDLSNSELYWKDLINCHVFSIKNIYIGKVVDLIDNTFNDLLVISKKTFKKNKVTTLIPFIEKKIIKKIDLIKNIIIVDYNESL</sequence>